<comment type="caution">
    <text evidence="1">The sequence shown here is derived from an EMBL/GenBank/DDBJ whole genome shotgun (WGS) entry which is preliminary data.</text>
</comment>
<reference evidence="1 2" key="1">
    <citation type="journal article" date="2011" name="J. Bacteriol.">
        <title>Genome sequence of 'Pedosphaera parvula' Ellin514, an aerobic Verrucomicrobial isolate from pasture soil.</title>
        <authorList>
            <person name="Kant R."/>
            <person name="van Passel M.W."/>
            <person name="Sangwan P."/>
            <person name="Palva A."/>
            <person name="Lucas S."/>
            <person name="Copeland A."/>
            <person name="Lapidus A."/>
            <person name="Glavina Del Rio T."/>
            <person name="Dalin E."/>
            <person name="Tice H."/>
            <person name="Bruce D."/>
            <person name="Goodwin L."/>
            <person name="Pitluck S."/>
            <person name="Chertkov O."/>
            <person name="Larimer F.W."/>
            <person name="Land M.L."/>
            <person name="Hauser L."/>
            <person name="Brettin T.S."/>
            <person name="Detter J.C."/>
            <person name="Han S."/>
            <person name="de Vos W.M."/>
            <person name="Janssen P.H."/>
            <person name="Smidt H."/>
        </authorList>
    </citation>
    <scope>NUCLEOTIDE SEQUENCE [LARGE SCALE GENOMIC DNA]</scope>
    <source>
        <strain evidence="1 2">Ellin514</strain>
    </source>
</reference>
<evidence type="ECO:0000313" key="1">
    <source>
        <dbReference type="EMBL" id="EEF57741.1"/>
    </source>
</evidence>
<proteinExistence type="predicted"/>
<evidence type="ECO:0000313" key="2">
    <source>
        <dbReference type="Proteomes" id="UP000003688"/>
    </source>
</evidence>
<protein>
    <submittedName>
        <fullName evidence="1">Uncharacterized protein</fullName>
    </submittedName>
</protein>
<sequence length="57" mass="6743">MLRECREEFLYREEELDRRVQIKRADVKSALVRKRLPVYLTLFAMSSIKARAVASVT</sequence>
<organism evidence="1 2">
    <name type="scientific">Pedosphaera parvula (strain Ellin514)</name>
    <dbReference type="NCBI Taxonomy" id="320771"/>
    <lineage>
        <taxon>Bacteria</taxon>
        <taxon>Pseudomonadati</taxon>
        <taxon>Verrucomicrobiota</taxon>
        <taxon>Pedosphaerae</taxon>
        <taxon>Pedosphaerales</taxon>
        <taxon>Pedosphaeraceae</taxon>
        <taxon>Pedosphaera</taxon>
    </lineage>
</organism>
<keyword evidence="2" id="KW-1185">Reference proteome</keyword>
<gene>
    <name evidence="1" type="ORF">Cflav_PD0623</name>
</gene>
<accession>B9XQW4</accession>
<dbReference type="Proteomes" id="UP000003688">
    <property type="component" value="Unassembled WGS sequence"/>
</dbReference>
<name>B9XQW4_PEDPL</name>
<dbReference type="EMBL" id="ABOX02000058">
    <property type="protein sequence ID" value="EEF57741.1"/>
    <property type="molecule type" value="Genomic_DNA"/>
</dbReference>
<dbReference type="AlphaFoldDB" id="B9XQW4"/>